<evidence type="ECO:0000313" key="2">
    <source>
        <dbReference type="EMBL" id="MDT0570222.1"/>
    </source>
</evidence>
<dbReference type="RefSeq" id="WP_033528164.1">
    <property type="nucleotide sequence ID" value="NZ_JAVRFJ010000019.1"/>
</dbReference>
<feature type="region of interest" description="Disordered" evidence="1">
    <location>
        <begin position="1"/>
        <end position="23"/>
    </location>
</feature>
<sequence>MAGRRRTTRSRSGSGGRRGLPGRGGVPSALALALLVGCGGNAAPDAARADVQRMLDRRAAAVLERDGAAYRATEAPDSSVAGQLATGAAEFANLRGLPLSSWSYELNSFDRSGDRATAEAALRYGIRGYDKAPVTAVRTLTLVQDADGTWRVAADEPSTKGTEQLWEQGRIIAVRGQRSLVLGVGRSADLLRAYAALADRAVPAVTEAWGEDWARRVVVVVPESLDEMAGLLGAPASGYRGIAAVTTGEAGGSAKAPADRIVVNPDAYAVLGDFGKQVVLTHETTHVATRAHTNAATPLWLSEGYADWVGYRGTGRTASEVAPELRRALAEGRLPAALPADTDFGFADDPGRLAQAYESGWLACRLIADRWGEVRLDEFYRAVGAHGEREGAVEGALEEVLGTSVEAFTAEWREYVRVQLG</sequence>
<gene>
    <name evidence="2" type="ORF">RM704_22570</name>
</gene>
<dbReference type="InterPro" id="IPR032710">
    <property type="entry name" value="NTF2-like_dom_sf"/>
</dbReference>
<dbReference type="Gene3D" id="3.10.450.50">
    <property type="match status" value="1"/>
</dbReference>
<evidence type="ECO:0008006" key="4">
    <source>
        <dbReference type="Google" id="ProtNLM"/>
    </source>
</evidence>
<evidence type="ECO:0000313" key="3">
    <source>
        <dbReference type="Proteomes" id="UP001180737"/>
    </source>
</evidence>
<dbReference type="EMBL" id="JAVRFJ010000019">
    <property type="protein sequence ID" value="MDT0570222.1"/>
    <property type="molecule type" value="Genomic_DNA"/>
</dbReference>
<proteinExistence type="predicted"/>
<comment type="caution">
    <text evidence="2">The sequence shown here is derived from an EMBL/GenBank/DDBJ whole genome shotgun (WGS) entry which is preliminary data.</text>
</comment>
<name>A0ABU2Z0V6_9ACTN</name>
<organism evidence="2 3">
    <name type="scientific">Streptomyces gottesmaniae</name>
    <dbReference type="NCBI Taxonomy" id="3075518"/>
    <lineage>
        <taxon>Bacteria</taxon>
        <taxon>Bacillati</taxon>
        <taxon>Actinomycetota</taxon>
        <taxon>Actinomycetes</taxon>
        <taxon>Kitasatosporales</taxon>
        <taxon>Streptomycetaceae</taxon>
        <taxon>Streptomyces</taxon>
    </lineage>
</organism>
<feature type="compositionally biased region" description="Gly residues" evidence="1">
    <location>
        <begin position="13"/>
        <end position="23"/>
    </location>
</feature>
<dbReference type="Proteomes" id="UP001180737">
    <property type="component" value="Unassembled WGS sequence"/>
</dbReference>
<reference evidence="2" key="1">
    <citation type="submission" date="2024-05" db="EMBL/GenBank/DDBJ databases">
        <title>30 novel species of actinomycetes from the DSMZ collection.</title>
        <authorList>
            <person name="Nouioui I."/>
        </authorList>
    </citation>
    <scope>NUCLEOTIDE SEQUENCE</scope>
    <source>
        <strain evidence="2">DSM 3412</strain>
    </source>
</reference>
<keyword evidence="3" id="KW-1185">Reference proteome</keyword>
<evidence type="ECO:0000256" key="1">
    <source>
        <dbReference type="SAM" id="MobiDB-lite"/>
    </source>
</evidence>
<protein>
    <recommendedName>
        <fullName evidence="4">Lipoprotein</fullName>
    </recommendedName>
</protein>
<dbReference type="SUPFAM" id="SSF54427">
    <property type="entry name" value="NTF2-like"/>
    <property type="match status" value="1"/>
</dbReference>
<accession>A0ABU2Z0V6</accession>